<proteinExistence type="predicted"/>
<evidence type="ECO:0008006" key="4">
    <source>
        <dbReference type="Google" id="ProtNLM"/>
    </source>
</evidence>
<gene>
    <name evidence="2" type="ORF">SEMRO_236_G094890.1</name>
</gene>
<evidence type="ECO:0000313" key="3">
    <source>
        <dbReference type="Proteomes" id="UP001153069"/>
    </source>
</evidence>
<dbReference type="Proteomes" id="UP001153069">
    <property type="component" value="Unassembled WGS sequence"/>
</dbReference>
<comment type="caution">
    <text evidence="2">The sequence shown here is derived from an EMBL/GenBank/DDBJ whole genome shotgun (WGS) entry which is preliminary data.</text>
</comment>
<dbReference type="Gene3D" id="3.40.525.10">
    <property type="entry name" value="CRAL-TRIO lipid binding domain"/>
    <property type="match status" value="1"/>
</dbReference>
<dbReference type="SUPFAM" id="SSF52087">
    <property type="entry name" value="CRAL/TRIO domain"/>
    <property type="match status" value="1"/>
</dbReference>
<reference evidence="2" key="1">
    <citation type="submission" date="2020-06" db="EMBL/GenBank/DDBJ databases">
        <authorList>
            <consortium name="Plant Systems Biology data submission"/>
        </authorList>
    </citation>
    <scope>NUCLEOTIDE SEQUENCE</scope>
    <source>
        <strain evidence="2">D6</strain>
    </source>
</reference>
<feature type="region of interest" description="Disordered" evidence="1">
    <location>
        <begin position="1"/>
        <end position="141"/>
    </location>
</feature>
<sequence length="430" mass="48527">MYSNKQPRTDRSEAPETEISPSDNSEEESDSTGSSSSSELQEEVIPEPRQEDRSSSLDTEAGIHRNGDEESDSSGSSSGSSSELQEEVIPVPRQEDHSHSGTSSSLDNVDGILSNDEDGSLGSEGDHETNSEHEESDYDDEEVDLIGNLLQDPLCHQHSTMMLTQEEQRWALQLKEAVVNRPDLDEENDMWLAQYAIVTEGDISNALKRIARIQAFQKQYGVNNSVEQGLEMLSKLFQLFPGGLLCLDVDPVKNEGLHVMNNGKHNYIAAMESEENWRSCMVGCYYYFLVCQPTLATIRNGHQTMGDFGSFDWDNLKLEFCYQFNLEMGELYPITFTKFLAFNTGTLANMFWSLVKNVYSKALISKLQLGCRVPLGEEDEVPRSLSDIYLQPSLEETNKRMLVRARQLFTLRARNEANFRLHQSIRESPS</sequence>
<protein>
    <recommendedName>
        <fullName evidence="4">CRAL-TRIO domain-containing protein</fullName>
    </recommendedName>
</protein>
<feature type="compositionally biased region" description="Basic and acidic residues" evidence="1">
    <location>
        <begin position="124"/>
        <end position="133"/>
    </location>
</feature>
<evidence type="ECO:0000313" key="2">
    <source>
        <dbReference type="EMBL" id="CAB9505571.1"/>
    </source>
</evidence>
<dbReference type="AlphaFoldDB" id="A0A9N8H8Y7"/>
<accession>A0A9N8H8Y7</accession>
<name>A0A9N8H8Y7_9STRA</name>
<feature type="compositionally biased region" description="Basic and acidic residues" evidence="1">
    <location>
        <begin position="46"/>
        <end position="68"/>
    </location>
</feature>
<dbReference type="InterPro" id="IPR036865">
    <property type="entry name" value="CRAL-TRIO_dom_sf"/>
</dbReference>
<organism evidence="2 3">
    <name type="scientific">Seminavis robusta</name>
    <dbReference type="NCBI Taxonomy" id="568900"/>
    <lineage>
        <taxon>Eukaryota</taxon>
        <taxon>Sar</taxon>
        <taxon>Stramenopiles</taxon>
        <taxon>Ochrophyta</taxon>
        <taxon>Bacillariophyta</taxon>
        <taxon>Bacillariophyceae</taxon>
        <taxon>Bacillariophycidae</taxon>
        <taxon>Naviculales</taxon>
        <taxon>Naviculaceae</taxon>
        <taxon>Seminavis</taxon>
    </lineage>
</organism>
<keyword evidence="3" id="KW-1185">Reference proteome</keyword>
<evidence type="ECO:0000256" key="1">
    <source>
        <dbReference type="SAM" id="MobiDB-lite"/>
    </source>
</evidence>
<dbReference type="EMBL" id="CAICTM010000235">
    <property type="protein sequence ID" value="CAB9505571.1"/>
    <property type="molecule type" value="Genomic_DNA"/>
</dbReference>
<feature type="compositionally biased region" description="Low complexity" evidence="1">
    <location>
        <begin position="73"/>
        <end position="83"/>
    </location>
</feature>